<protein>
    <submittedName>
        <fullName evidence="2">Uncharacterized protein</fullName>
    </submittedName>
</protein>
<dbReference type="Proteomes" id="UP000699042">
    <property type="component" value="Unassembled WGS sequence"/>
</dbReference>
<evidence type="ECO:0000256" key="1">
    <source>
        <dbReference type="SAM" id="MobiDB-lite"/>
    </source>
</evidence>
<organism evidence="2 3">
    <name type="scientific">Colletotrichum scovillei</name>
    <dbReference type="NCBI Taxonomy" id="1209932"/>
    <lineage>
        <taxon>Eukaryota</taxon>
        <taxon>Fungi</taxon>
        <taxon>Dikarya</taxon>
        <taxon>Ascomycota</taxon>
        <taxon>Pezizomycotina</taxon>
        <taxon>Sordariomycetes</taxon>
        <taxon>Hypocreomycetidae</taxon>
        <taxon>Glomerellales</taxon>
        <taxon>Glomerellaceae</taxon>
        <taxon>Colletotrichum</taxon>
        <taxon>Colletotrichum acutatum species complex</taxon>
    </lineage>
</organism>
<sequence>VASHRRRPFSGCNYQPLLEAKPDSDRSTRTSPGSFASSLGNFFHESRRQLSFALSSGSPPDNY</sequence>
<evidence type="ECO:0000313" key="2">
    <source>
        <dbReference type="EMBL" id="KAG7043346.1"/>
    </source>
</evidence>
<name>A0A9P7U5M9_9PEZI</name>
<dbReference type="EMBL" id="JAESDN010000012">
    <property type="protein sequence ID" value="KAG7043346.1"/>
    <property type="molecule type" value="Genomic_DNA"/>
</dbReference>
<feature type="non-terminal residue" evidence="2">
    <location>
        <position position="1"/>
    </location>
</feature>
<comment type="caution">
    <text evidence="2">The sequence shown here is derived from an EMBL/GenBank/DDBJ whole genome shotgun (WGS) entry which is preliminary data.</text>
</comment>
<dbReference type="AlphaFoldDB" id="A0A9P7U5M9"/>
<gene>
    <name evidence="2" type="ORF">JMJ77_003052</name>
</gene>
<reference evidence="2" key="1">
    <citation type="submission" date="2021-05" db="EMBL/GenBank/DDBJ databases">
        <title>Comparative genomics of three Colletotrichum scovillei strains and genetic complementation revealed genes involved fungal growth and virulence on chili pepper.</title>
        <authorList>
            <person name="Hsieh D.-K."/>
            <person name="Chuang S.-C."/>
            <person name="Chen C.-Y."/>
            <person name="Chao Y.-T."/>
            <person name="Lu M.-Y.J."/>
            <person name="Lee M.-H."/>
            <person name="Shih M.-C."/>
        </authorList>
    </citation>
    <scope>NUCLEOTIDE SEQUENCE</scope>
    <source>
        <strain evidence="2">Coll-153</strain>
    </source>
</reference>
<keyword evidence="3" id="KW-1185">Reference proteome</keyword>
<feature type="region of interest" description="Disordered" evidence="1">
    <location>
        <begin position="1"/>
        <end position="40"/>
    </location>
</feature>
<evidence type="ECO:0000313" key="3">
    <source>
        <dbReference type="Proteomes" id="UP000699042"/>
    </source>
</evidence>
<proteinExistence type="predicted"/>
<feature type="compositionally biased region" description="Polar residues" evidence="1">
    <location>
        <begin position="29"/>
        <end position="40"/>
    </location>
</feature>
<accession>A0A9P7U5M9</accession>